<keyword evidence="1" id="KW-0472">Membrane</keyword>
<dbReference type="EMBL" id="NEVH01027296">
    <property type="protein sequence ID" value="PNF13585.1"/>
    <property type="molecule type" value="Genomic_DNA"/>
</dbReference>
<proteinExistence type="predicted"/>
<gene>
    <name evidence="2" type="ORF">B7P43_G18230</name>
</gene>
<evidence type="ECO:0000256" key="1">
    <source>
        <dbReference type="SAM" id="Phobius"/>
    </source>
</evidence>
<accession>A0A2J7PB71</accession>
<keyword evidence="1" id="KW-1133">Transmembrane helix</keyword>
<feature type="transmembrane region" description="Helical" evidence="1">
    <location>
        <begin position="88"/>
        <end position="108"/>
    </location>
</feature>
<evidence type="ECO:0000313" key="2">
    <source>
        <dbReference type="EMBL" id="PNF13585.1"/>
    </source>
</evidence>
<organism evidence="2 3">
    <name type="scientific">Cryptotermes secundus</name>
    <dbReference type="NCBI Taxonomy" id="105785"/>
    <lineage>
        <taxon>Eukaryota</taxon>
        <taxon>Metazoa</taxon>
        <taxon>Ecdysozoa</taxon>
        <taxon>Arthropoda</taxon>
        <taxon>Hexapoda</taxon>
        <taxon>Insecta</taxon>
        <taxon>Pterygota</taxon>
        <taxon>Neoptera</taxon>
        <taxon>Polyneoptera</taxon>
        <taxon>Dictyoptera</taxon>
        <taxon>Blattodea</taxon>
        <taxon>Blattoidea</taxon>
        <taxon>Termitoidae</taxon>
        <taxon>Kalotermitidae</taxon>
        <taxon>Cryptotermitinae</taxon>
        <taxon>Cryptotermes</taxon>
    </lineage>
</organism>
<keyword evidence="1" id="KW-0812">Transmembrane</keyword>
<dbReference type="OrthoDB" id="6625921at2759"/>
<dbReference type="Proteomes" id="UP000235965">
    <property type="component" value="Unassembled WGS sequence"/>
</dbReference>
<sequence length="159" mass="18425">MVNITSYFCVRDGVLLLFKDNASFGDCTYNTNLIRMLVNSICVPVLAWLDTPTVVQYFKNLNSHGYIFQAMFVKVTEEHVTLNIKRRCIYCSIFTCVLDSTAIALHFLPPYLEIWKLPCYFVCFLVMNKTISFFGNMLRGLFISATILNKCFKVRKNRI</sequence>
<dbReference type="AlphaFoldDB" id="A0A2J7PB71"/>
<name>A0A2J7PB71_9NEOP</name>
<comment type="caution">
    <text evidence="2">The sequence shown here is derived from an EMBL/GenBank/DDBJ whole genome shotgun (WGS) entry which is preliminary data.</text>
</comment>
<protein>
    <submittedName>
        <fullName evidence="2">Uncharacterized protein</fullName>
    </submittedName>
</protein>
<evidence type="ECO:0000313" key="3">
    <source>
        <dbReference type="Proteomes" id="UP000235965"/>
    </source>
</evidence>
<dbReference type="InParanoid" id="A0A2J7PB71"/>
<keyword evidence="3" id="KW-1185">Reference proteome</keyword>
<feature type="transmembrane region" description="Helical" evidence="1">
    <location>
        <begin position="114"/>
        <end position="134"/>
    </location>
</feature>
<reference evidence="2 3" key="1">
    <citation type="submission" date="2017-12" db="EMBL/GenBank/DDBJ databases">
        <title>Hemimetabolous genomes reveal molecular basis of termite eusociality.</title>
        <authorList>
            <person name="Harrison M.C."/>
            <person name="Jongepier E."/>
            <person name="Robertson H.M."/>
            <person name="Arning N."/>
            <person name="Bitard-Feildel T."/>
            <person name="Chao H."/>
            <person name="Childers C.P."/>
            <person name="Dinh H."/>
            <person name="Doddapaneni H."/>
            <person name="Dugan S."/>
            <person name="Gowin J."/>
            <person name="Greiner C."/>
            <person name="Han Y."/>
            <person name="Hu H."/>
            <person name="Hughes D.S.T."/>
            <person name="Huylmans A.-K."/>
            <person name="Kemena C."/>
            <person name="Kremer L.P.M."/>
            <person name="Lee S.L."/>
            <person name="Lopez-Ezquerra A."/>
            <person name="Mallet L."/>
            <person name="Monroy-Kuhn J.M."/>
            <person name="Moser A."/>
            <person name="Murali S.C."/>
            <person name="Muzny D.M."/>
            <person name="Otani S."/>
            <person name="Piulachs M.-D."/>
            <person name="Poelchau M."/>
            <person name="Qu J."/>
            <person name="Schaub F."/>
            <person name="Wada-Katsumata A."/>
            <person name="Worley K.C."/>
            <person name="Xie Q."/>
            <person name="Ylla G."/>
            <person name="Poulsen M."/>
            <person name="Gibbs R.A."/>
            <person name="Schal C."/>
            <person name="Richards S."/>
            <person name="Belles X."/>
            <person name="Korb J."/>
            <person name="Bornberg-Bauer E."/>
        </authorList>
    </citation>
    <scope>NUCLEOTIDE SEQUENCE [LARGE SCALE GENOMIC DNA]</scope>
    <source>
        <tissue evidence="2">Whole body</tissue>
    </source>
</reference>